<name>A0A3T0IJ16_9CAUD</name>
<evidence type="ECO:0000313" key="1">
    <source>
        <dbReference type="EMBL" id="AZU99754.1"/>
    </source>
</evidence>
<gene>
    <name evidence="1" type="ORF">DK2_00001</name>
</gene>
<sequence length="106" mass="12553">MSRMENQFTNTIKDDLKNEKVIYCGIASENSETYYVGLDNDLNIIFKSKVITRENKNNKHNEIGNRKQPMKKFCENNNKIYISNIIVLVEDKIRNLDFFLRKFKGL</sequence>
<keyword evidence="2" id="KW-1185">Reference proteome</keyword>
<protein>
    <submittedName>
        <fullName evidence="1">Uncharacterized protein</fullName>
    </submittedName>
</protein>
<proteinExistence type="predicted"/>
<evidence type="ECO:0000313" key="2">
    <source>
        <dbReference type="Proteomes" id="UP000290970"/>
    </source>
</evidence>
<dbReference type="EMBL" id="MK284527">
    <property type="protein sequence ID" value="AZU99754.1"/>
    <property type="molecule type" value="Genomic_DNA"/>
</dbReference>
<dbReference type="Proteomes" id="UP000290970">
    <property type="component" value="Segment"/>
</dbReference>
<organism evidence="1 2">
    <name type="scientific">Bacillus phage DK2</name>
    <dbReference type="NCBI Taxonomy" id="2500809"/>
    <lineage>
        <taxon>Viruses</taxon>
        <taxon>Duplodnaviria</taxon>
        <taxon>Heunggongvirae</taxon>
        <taxon>Uroviricota</taxon>
        <taxon>Caudoviricetes</taxon>
        <taxon>Salasmaviridae</taxon>
        <taxon>Northropvirinae</taxon>
        <taxon>Hemphillvirus</taxon>
        <taxon>Hemphillvirus DK2</taxon>
    </lineage>
</organism>
<reference evidence="1 2" key="1">
    <citation type="submission" date="2018-12" db="EMBL/GenBank/DDBJ databases">
        <authorList>
            <person name="Kong L."/>
            <person name="Ding Y."/>
            <person name="Wu Q."/>
        </authorList>
    </citation>
    <scope>NUCLEOTIDE SEQUENCE [LARGE SCALE GENOMIC DNA]</scope>
</reference>
<accession>A0A3T0IJ16</accession>